<keyword evidence="4" id="KW-0804">Transcription</keyword>
<evidence type="ECO:0008006" key="9">
    <source>
        <dbReference type="Google" id="ProtNLM"/>
    </source>
</evidence>
<dbReference type="GeneID" id="89972212"/>
<name>A0AAV9N5G1_9EURO</name>
<accession>A0AAV9N5G1</accession>
<keyword evidence="3" id="KW-0238">DNA-binding</keyword>
<evidence type="ECO:0000256" key="1">
    <source>
        <dbReference type="ARBA" id="ARBA00004123"/>
    </source>
</evidence>
<dbReference type="CDD" id="cd12148">
    <property type="entry name" value="fungal_TF_MHR"/>
    <property type="match status" value="1"/>
</dbReference>
<sequence>MLEIPASRPAGRKPGSRGRYQGVEKAFRKMQQELRKAKMGPNSDPESVRNASQLINDNEELVELMVPNIDASARPPPAPIGLDVQSGLSDRRSTLMADEYENEYSPTIRSPFEADISHAEPVTNPLGVVADACRETLTPNQASCSTTSSLPTNANLLVLSEIGEHEPNYQASSLLSRPGYISLGLKLDRTILEQALDVLLTRELLPCHYSDYFKPPGIARERDLGPHLDPVELGLLSILEAEHLFEVFFTRLHPINGILDPHLHSLTFVRSQSALLLTWMLATSAEFVHGAELLAKRLRNHGNFLSRHVHSSGYQSVEIVQGYYISMLSPTPSSNMADERTSLYTNHAFGLATELRLDKSRCRPNFGSQMASSSLEQDPLGDPVLISQQRLNINDTGAAHTERLTRNRERTWLRILLWERAHSAARGRLGGFPENELIRNIEKWHLHPLADPNDKYTCAFILLRRQLTVMLNEIQKQQQLHHRIRHWVKDLVDSTLHYWCQTWISSPEVQLSPSELISNMFLKYVHMHARLWIFSFALHSHIQIYKSPEHHSGTSSIREDCFEAAINCCETAIRDLTAVGEPLYPMLAPTWAMISYAAVLSLRLFPLLYGNRPGAEVELLALLTRLALLLEKAGTTPAHRSGIAALLGQHLFRILHVRAGGMKSNIGISTACQPPSQTEVSVVENTDLDFVAEVTQQNDNIPFHDIFAEFDTYLSMPFLPGDEGSMNQGFTAPLADWMSQGFGSML</sequence>
<dbReference type="PANTHER" id="PTHR31845:SF17">
    <property type="entry name" value="ZN(II)2CYS6 TRANSCRIPTION FACTOR (EUROFUNG)"/>
    <property type="match status" value="1"/>
</dbReference>
<dbReference type="GO" id="GO:0005634">
    <property type="term" value="C:nucleus"/>
    <property type="evidence" value="ECO:0007669"/>
    <property type="project" value="UniProtKB-SubCell"/>
</dbReference>
<evidence type="ECO:0000256" key="6">
    <source>
        <dbReference type="SAM" id="MobiDB-lite"/>
    </source>
</evidence>
<evidence type="ECO:0000313" key="8">
    <source>
        <dbReference type="Proteomes" id="UP001358417"/>
    </source>
</evidence>
<evidence type="ECO:0000256" key="5">
    <source>
        <dbReference type="ARBA" id="ARBA00023242"/>
    </source>
</evidence>
<dbReference type="PANTHER" id="PTHR31845">
    <property type="entry name" value="FINGER DOMAIN PROTEIN, PUTATIVE-RELATED"/>
    <property type="match status" value="1"/>
</dbReference>
<comment type="subcellular location">
    <subcellularLocation>
        <location evidence="1">Nucleus</location>
    </subcellularLocation>
</comment>
<dbReference type="GO" id="GO:0000976">
    <property type="term" value="F:transcription cis-regulatory region binding"/>
    <property type="evidence" value="ECO:0007669"/>
    <property type="project" value="TreeGrafter"/>
</dbReference>
<protein>
    <recommendedName>
        <fullName evidence="9">Transcription factor domain-containing protein</fullName>
    </recommendedName>
</protein>
<dbReference type="RefSeq" id="XP_064704724.1">
    <property type="nucleotide sequence ID" value="XM_064847612.1"/>
</dbReference>
<dbReference type="InterPro" id="IPR051089">
    <property type="entry name" value="prtT"/>
</dbReference>
<reference evidence="7 8" key="1">
    <citation type="submission" date="2023-08" db="EMBL/GenBank/DDBJ databases">
        <title>Black Yeasts Isolated from many extreme environments.</title>
        <authorList>
            <person name="Coleine C."/>
            <person name="Stajich J.E."/>
            <person name="Selbmann L."/>
        </authorList>
    </citation>
    <scope>NUCLEOTIDE SEQUENCE [LARGE SCALE GENOMIC DNA]</scope>
    <source>
        <strain evidence="7 8">CCFEE 5792</strain>
    </source>
</reference>
<organism evidence="7 8">
    <name type="scientific">Exophiala bonariae</name>
    <dbReference type="NCBI Taxonomy" id="1690606"/>
    <lineage>
        <taxon>Eukaryota</taxon>
        <taxon>Fungi</taxon>
        <taxon>Dikarya</taxon>
        <taxon>Ascomycota</taxon>
        <taxon>Pezizomycotina</taxon>
        <taxon>Eurotiomycetes</taxon>
        <taxon>Chaetothyriomycetidae</taxon>
        <taxon>Chaetothyriales</taxon>
        <taxon>Herpotrichiellaceae</taxon>
        <taxon>Exophiala</taxon>
    </lineage>
</organism>
<dbReference type="AlphaFoldDB" id="A0AAV9N5G1"/>
<keyword evidence="2" id="KW-0805">Transcription regulation</keyword>
<feature type="region of interest" description="Disordered" evidence="6">
    <location>
        <begin position="1"/>
        <end position="22"/>
    </location>
</feature>
<evidence type="ECO:0000256" key="2">
    <source>
        <dbReference type="ARBA" id="ARBA00023015"/>
    </source>
</evidence>
<gene>
    <name evidence="7" type="ORF">LTR84_004033</name>
</gene>
<evidence type="ECO:0000313" key="7">
    <source>
        <dbReference type="EMBL" id="KAK5049914.1"/>
    </source>
</evidence>
<evidence type="ECO:0000256" key="3">
    <source>
        <dbReference type="ARBA" id="ARBA00023125"/>
    </source>
</evidence>
<dbReference type="EMBL" id="JAVRRD010000018">
    <property type="protein sequence ID" value="KAK5049914.1"/>
    <property type="molecule type" value="Genomic_DNA"/>
</dbReference>
<dbReference type="Proteomes" id="UP001358417">
    <property type="component" value="Unassembled WGS sequence"/>
</dbReference>
<evidence type="ECO:0000256" key="4">
    <source>
        <dbReference type="ARBA" id="ARBA00023163"/>
    </source>
</evidence>
<dbReference type="GO" id="GO:0000981">
    <property type="term" value="F:DNA-binding transcription factor activity, RNA polymerase II-specific"/>
    <property type="evidence" value="ECO:0007669"/>
    <property type="project" value="TreeGrafter"/>
</dbReference>
<proteinExistence type="predicted"/>
<comment type="caution">
    <text evidence="7">The sequence shown here is derived from an EMBL/GenBank/DDBJ whole genome shotgun (WGS) entry which is preliminary data.</text>
</comment>
<keyword evidence="8" id="KW-1185">Reference proteome</keyword>
<keyword evidence="5" id="KW-0539">Nucleus</keyword>